<dbReference type="EnsemblMetazoa" id="GAUT047644-RA">
    <property type="protein sequence ID" value="GAUT047644-PA"/>
    <property type="gene ID" value="GAUT047644"/>
</dbReference>
<name>A0A1A9VU30_GLOAU</name>
<evidence type="ECO:0000256" key="1">
    <source>
        <dbReference type="SAM" id="MobiDB-lite"/>
    </source>
</evidence>
<reference evidence="2" key="1">
    <citation type="submission" date="2020-05" db="UniProtKB">
        <authorList>
            <consortium name="EnsemblMetazoa"/>
        </authorList>
    </citation>
    <scope>IDENTIFICATION</scope>
    <source>
        <strain evidence="2">TTRI</strain>
    </source>
</reference>
<protein>
    <submittedName>
        <fullName evidence="2">Uncharacterized protein</fullName>
    </submittedName>
</protein>
<dbReference type="VEuPathDB" id="VectorBase:GAUT047644"/>
<dbReference type="AlphaFoldDB" id="A0A1A9VU30"/>
<dbReference type="Proteomes" id="UP000078200">
    <property type="component" value="Unassembled WGS sequence"/>
</dbReference>
<evidence type="ECO:0000313" key="3">
    <source>
        <dbReference type="Proteomes" id="UP000078200"/>
    </source>
</evidence>
<accession>A0A1A9VU30</accession>
<keyword evidence="3" id="KW-1185">Reference proteome</keyword>
<organism evidence="2 3">
    <name type="scientific">Glossina austeni</name>
    <name type="common">Savannah tsetse fly</name>
    <dbReference type="NCBI Taxonomy" id="7395"/>
    <lineage>
        <taxon>Eukaryota</taxon>
        <taxon>Metazoa</taxon>
        <taxon>Ecdysozoa</taxon>
        <taxon>Arthropoda</taxon>
        <taxon>Hexapoda</taxon>
        <taxon>Insecta</taxon>
        <taxon>Pterygota</taxon>
        <taxon>Neoptera</taxon>
        <taxon>Endopterygota</taxon>
        <taxon>Diptera</taxon>
        <taxon>Brachycera</taxon>
        <taxon>Muscomorpha</taxon>
        <taxon>Hippoboscoidea</taxon>
        <taxon>Glossinidae</taxon>
        <taxon>Glossina</taxon>
    </lineage>
</organism>
<sequence>MSFEEQHSDPFNMTVGSVIFLPSQTLKTISISDNNEDDLEIVLSTQSNGSGFDWTTISKPIFMEYSQMEQFLQSGAPDYGPRYESEARFNEVISYDHSFDIELLNINIPTAVNTLRQEVELTCRYSFQKSSRRSAPSTDAHTTSNKRSLLTDRL</sequence>
<feature type="region of interest" description="Disordered" evidence="1">
    <location>
        <begin position="132"/>
        <end position="154"/>
    </location>
</feature>
<proteinExistence type="predicted"/>
<feature type="compositionally biased region" description="Polar residues" evidence="1">
    <location>
        <begin position="132"/>
        <end position="148"/>
    </location>
</feature>
<evidence type="ECO:0000313" key="2">
    <source>
        <dbReference type="EnsemblMetazoa" id="GAUT047644-PA"/>
    </source>
</evidence>